<dbReference type="EMBL" id="QQAH01000003">
    <property type="protein sequence ID" value="RDD82803.1"/>
    <property type="molecule type" value="Genomic_DNA"/>
</dbReference>
<keyword evidence="2" id="KW-1185">Reference proteome</keyword>
<protein>
    <submittedName>
        <fullName evidence="1">Uncharacterized protein</fullName>
    </submittedName>
</protein>
<name>A0A369UR77_9GAMM</name>
<proteinExistence type="predicted"/>
<reference evidence="1 2" key="1">
    <citation type="submission" date="2018-07" db="EMBL/GenBank/DDBJ databases">
        <title>Dyella tabacisoli L4-6T, whole genome shotgun sequence.</title>
        <authorList>
            <person name="Zhou X.-K."/>
            <person name="Li W.-J."/>
            <person name="Duan Y.-Q."/>
        </authorList>
    </citation>
    <scope>NUCLEOTIDE SEQUENCE [LARGE SCALE GENOMIC DNA]</scope>
    <source>
        <strain evidence="1 2">L4-6</strain>
    </source>
</reference>
<evidence type="ECO:0000313" key="2">
    <source>
        <dbReference type="Proteomes" id="UP000253782"/>
    </source>
</evidence>
<accession>A0A369UR77</accession>
<organism evidence="1 2">
    <name type="scientific">Dyella tabacisoli</name>
    <dbReference type="NCBI Taxonomy" id="2282381"/>
    <lineage>
        <taxon>Bacteria</taxon>
        <taxon>Pseudomonadati</taxon>
        <taxon>Pseudomonadota</taxon>
        <taxon>Gammaproteobacteria</taxon>
        <taxon>Lysobacterales</taxon>
        <taxon>Rhodanobacteraceae</taxon>
        <taxon>Dyella</taxon>
    </lineage>
</organism>
<comment type="caution">
    <text evidence="1">The sequence shown here is derived from an EMBL/GenBank/DDBJ whole genome shotgun (WGS) entry which is preliminary data.</text>
</comment>
<sequence>MKTPDIKQNPHPKTRYEITVTINDAPGPFDSVAGVVHYMVENDRCVPLTPISGATLAPEKNFPITFTRVSDNVYKGTIYADLLQDEDYYGLGVCHWAVNTMWATLKVKGVDFSPAMDLKEIVSQKPTPTYFVKADYFNTDKERSAFGTTNRSLFQTESSTDIFSMTLSAKEDFQ</sequence>
<dbReference type="Proteomes" id="UP000253782">
    <property type="component" value="Unassembled WGS sequence"/>
</dbReference>
<dbReference type="OrthoDB" id="6853546at2"/>
<gene>
    <name evidence="1" type="ORF">DVJ77_04605</name>
</gene>
<evidence type="ECO:0000313" key="1">
    <source>
        <dbReference type="EMBL" id="RDD82803.1"/>
    </source>
</evidence>
<dbReference type="AlphaFoldDB" id="A0A369UR77"/>